<evidence type="ECO:0000313" key="4">
    <source>
        <dbReference type="Proteomes" id="UP000253318"/>
    </source>
</evidence>
<proteinExistence type="predicted"/>
<dbReference type="Gene3D" id="2.70.98.10">
    <property type="match status" value="1"/>
</dbReference>
<dbReference type="GO" id="GO:0030246">
    <property type="term" value="F:carbohydrate binding"/>
    <property type="evidence" value="ECO:0007669"/>
    <property type="project" value="InterPro"/>
</dbReference>
<evidence type="ECO:0000256" key="1">
    <source>
        <dbReference type="SAM" id="MobiDB-lite"/>
    </source>
</evidence>
<feature type="compositionally biased region" description="Gly residues" evidence="1">
    <location>
        <begin position="11"/>
        <end position="20"/>
    </location>
</feature>
<feature type="region of interest" description="Disordered" evidence="1">
    <location>
        <begin position="1"/>
        <end position="49"/>
    </location>
</feature>
<dbReference type="RefSeq" id="WP_114400653.1">
    <property type="nucleotide sequence ID" value="NZ_QEIM01000266.1"/>
</dbReference>
<dbReference type="Proteomes" id="UP000253318">
    <property type="component" value="Unassembled WGS sequence"/>
</dbReference>
<dbReference type="AlphaFoldDB" id="A0A368SZ05"/>
<organism evidence="3 4">
    <name type="scientific">Marinitenerispora sediminis</name>
    <dbReference type="NCBI Taxonomy" id="1931232"/>
    <lineage>
        <taxon>Bacteria</taxon>
        <taxon>Bacillati</taxon>
        <taxon>Actinomycetota</taxon>
        <taxon>Actinomycetes</taxon>
        <taxon>Streptosporangiales</taxon>
        <taxon>Nocardiopsidaceae</taxon>
        <taxon>Marinitenerispora</taxon>
    </lineage>
</organism>
<evidence type="ECO:0000313" key="3">
    <source>
        <dbReference type="EMBL" id="RCV50325.1"/>
    </source>
</evidence>
<dbReference type="GO" id="GO:0005975">
    <property type="term" value="P:carbohydrate metabolic process"/>
    <property type="evidence" value="ECO:0007669"/>
    <property type="project" value="InterPro"/>
</dbReference>
<feature type="domain" description="Beta galactosidase small chain/" evidence="2">
    <location>
        <begin position="58"/>
        <end position="116"/>
    </location>
</feature>
<dbReference type="GO" id="GO:0009341">
    <property type="term" value="C:beta-galactosidase complex"/>
    <property type="evidence" value="ECO:0007669"/>
    <property type="project" value="InterPro"/>
</dbReference>
<dbReference type="OrthoDB" id="9762066at2"/>
<accession>A0A368SZ05</accession>
<name>A0A368SZ05_9ACTN</name>
<sequence>MRPRRVLGGRAPRGGSGAPGHGAPPLRWAAADRRVAAPPPRGRSRSGAWRARLPGRRRWTSEQLDAAEHAHELRPSDRVWVNLDAALDGLGSASCGPEPLPRYRLAAAPRTFAVRLSAIGGGP</sequence>
<dbReference type="Pfam" id="PF02929">
    <property type="entry name" value="Bgal_small_N"/>
    <property type="match status" value="1"/>
</dbReference>
<dbReference type="GO" id="GO:0004565">
    <property type="term" value="F:beta-galactosidase activity"/>
    <property type="evidence" value="ECO:0007669"/>
    <property type="project" value="InterPro"/>
</dbReference>
<comment type="caution">
    <text evidence="3">The sequence shown here is derived from an EMBL/GenBank/DDBJ whole genome shotgun (WGS) entry which is preliminary data.</text>
</comment>
<dbReference type="SUPFAM" id="SSF74650">
    <property type="entry name" value="Galactose mutarotase-like"/>
    <property type="match status" value="1"/>
</dbReference>
<reference evidence="3 4" key="1">
    <citation type="submission" date="2018-04" db="EMBL/GenBank/DDBJ databases">
        <title>Novel actinobacteria from marine sediment.</title>
        <authorList>
            <person name="Ng Z.Y."/>
            <person name="Tan G.Y.A."/>
        </authorList>
    </citation>
    <scope>NUCLEOTIDE SEQUENCE [LARGE SCALE GENOMIC DNA]</scope>
    <source>
        <strain evidence="3 4">TPS81</strain>
    </source>
</reference>
<protein>
    <recommendedName>
        <fullName evidence="2">Beta galactosidase small chain/ domain-containing protein</fullName>
    </recommendedName>
</protein>
<dbReference type="InterPro" id="IPR004199">
    <property type="entry name" value="B-gal_small/dom_5"/>
</dbReference>
<dbReference type="InterPro" id="IPR011013">
    <property type="entry name" value="Gal_mutarotase_sf_dom"/>
</dbReference>
<dbReference type="EMBL" id="QEIN01000288">
    <property type="protein sequence ID" value="RCV50325.1"/>
    <property type="molecule type" value="Genomic_DNA"/>
</dbReference>
<gene>
    <name evidence="3" type="ORF">DEF24_24340</name>
</gene>
<dbReference type="InterPro" id="IPR014718">
    <property type="entry name" value="GH-type_carb-bd"/>
</dbReference>
<keyword evidence="4" id="KW-1185">Reference proteome</keyword>
<evidence type="ECO:0000259" key="2">
    <source>
        <dbReference type="Pfam" id="PF02929"/>
    </source>
</evidence>